<gene>
    <name evidence="3" type="ORF">ALC53_11209</name>
</gene>
<sequence>MKKNDLSKSKNFTLQRRNVQLLPLNSDVINHKSLKMTPSSMQNDIYAINAKYNPCQKFTETIYKCKSFLKELQRNDKYLRSLNQPSKMSKSLKTAHTAEQTALSTTEKRKIFCEASVTAKKEKINEKKCVKRVQCNMTKEIYYPNKVNVSKDIAALKTNNHVSSRESISVIPMQPIQNIQPSQETLIKVRKRLQNLRNVLQTYQDTNQSTKKQESTKKKINEINSFITYPVMNISSEYFELNRSKDSLSSLADSSRTSKTYQRSSENLTLQNTYSKGFSQHDIQSNLPTSAFVSAKSHSCSRNAKLQTSESYENEYKDCLWENILDRNCNHKIESNSEVNKDAIKTNTLFNTRDNISEAISERIFYILSPEKKDNQIQNEALLEERFATKKFSNTFDKEQYRENVTISQNSSQSKISNNSNNRENKSTILLLQEALHFKNTLLTHSRTKCPINNVKQGDIADESSLISNNNFPSMIIDIKEEEPVVSNTHDKINQRYICLEMKQRRDLFPQYLKKVNTLPHCEDEQNTKSQDYIRKTSSEYFSITDLASHNNNNVEINNNVDISLKPPIYEKVISITIPIDMDERSMQTKTVLQNIQTCVQENLRENATSDIDDNIIDKHSPTMLKFEDLILERVKNIRDYMDTFLQSQNIAIFKARRALQYQGKNDIFRCSDKANHVVVYNRSIAPSSRTDQIIGSSKESSDILTNTWPNYIEEYKQKTENDLKSSDLHLKRNPGMFALITPIKNKFSIKNNTQQSGIPTELEKEEVDLSLPEVLTYSHKIDSKSTHKISNSITTRRKEHSNTENNIIDKDIIVDVNADFHKRKKQTQITESKPSIISYFSLDVANADAKVIHTACEDYLTKSNCNSTSHSNSYFTDEEIISDVKMNNVPSKSISDMKHSHLKLNVQKETKQNVTKQQISLDERSNTNIVTPSELPSEYSNLTILINSNLILDKSKRDYSTNPKTTSSLMMLKENDFIFDPTASLLPLSLNKENETLNTDSTLLNNLKQNDEISIGIANLSPRIERYSTKPFQTYSQVKTKSDMSLITNRRKDLKVNIYPKKSPSFLMRHNTKYTSGTLHQPYAKLHNDKNKCVKNKLRLITQSKSIISPQRVSTKSCIPILKNRLESSHRIKHQGHARSPMKSPLTMLGEKTYTKVHATDEEVVRNNNVSINRHLHVERTVSHLTKLNLEKNVFNKDSEKLNMTFKENTPKKHSGISSSDQNVKSLAIDKEHSDKSDIYESKSDTSIMQHIKKIASKEMIVISIMANDDLRKKYPADLFILNTKNISPTTDLLIHKNKLWTITVEKKEKEVTAKPSITDTCTSMSNLQ</sequence>
<name>A0A195B2Y2_9HYME</name>
<keyword evidence="4" id="KW-1185">Reference proteome</keyword>
<accession>A0A195B2Y2</accession>
<evidence type="ECO:0000256" key="1">
    <source>
        <dbReference type="SAM" id="Coils"/>
    </source>
</evidence>
<feature type="region of interest" description="Disordered" evidence="2">
    <location>
        <begin position="403"/>
        <end position="422"/>
    </location>
</feature>
<reference evidence="3 4" key="1">
    <citation type="submission" date="2015-09" db="EMBL/GenBank/DDBJ databases">
        <title>Atta colombica WGS genome.</title>
        <authorList>
            <person name="Nygaard S."/>
            <person name="Hu H."/>
            <person name="Boomsma J."/>
            <person name="Zhang G."/>
        </authorList>
    </citation>
    <scope>NUCLEOTIDE SEQUENCE [LARGE SCALE GENOMIC DNA]</scope>
    <source>
        <strain evidence="3">Treedump-2</strain>
        <tissue evidence="3">Whole body</tissue>
    </source>
</reference>
<dbReference type="Proteomes" id="UP000078540">
    <property type="component" value="Unassembled WGS sequence"/>
</dbReference>
<keyword evidence="1" id="KW-0175">Coiled coil</keyword>
<evidence type="ECO:0000313" key="4">
    <source>
        <dbReference type="Proteomes" id="UP000078540"/>
    </source>
</evidence>
<feature type="compositionally biased region" description="Low complexity" evidence="2">
    <location>
        <begin position="407"/>
        <end position="422"/>
    </location>
</feature>
<proteinExistence type="predicted"/>
<dbReference type="EMBL" id="KQ976662">
    <property type="protein sequence ID" value="KYM78554.1"/>
    <property type="molecule type" value="Genomic_DNA"/>
</dbReference>
<protein>
    <submittedName>
        <fullName evidence="3">Uncharacterized protein</fullName>
    </submittedName>
</protein>
<evidence type="ECO:0000256" key="2">
    <source>
        <dbReference type="SAM" id="MobiDB-lite"/>
    </source>
</evidence>
<feature type="coiled-coil region" evidence="1">
    <location>
        <begin position="186"/>
        <end position="213"/>
    </location>
</feature>
<evidence type="ECO:0000313" key="3">
    <source>
        <dbReference type="EMBL" id="KYM78554.1"/>
    </source>
</evidence>
<organism evidence="3 4">
    <name type="scientific">Atta colombica</name>
    <dbReference type="NCBI Taxonomy" id="520822"/>
    <lineage>
        <taxon>Eukaryota</taxon>
        <taxon>Metazoa</taxon>
        <taxon>Ecdysozoa</taxon>
        <taxon>Arthropoda</taxon>
        <taxon>Hexapoda</taxon>
        <taxon>Insecta</taxon>
        <taxon>Pterygota</taxon>
        <taxon>Neoptera</taxon>
        <taxon>Endopterygota</taxon>
        <taxon>Hymenoptera</taxon>
        <taxon>Apocrita</taxon>
        <taxon>Aculeata</taxon>
        <taxon>Formicoidea</taxon>
        <taxon>Formicidae</taxon>
        <taxon>Myrmicinae</taxon>
        <taxon>Atta</taxon>
    </lineage>
</organism>